<dbReference type="InterPro" id="IPR004148">
    <property type="entry name" value="BAR_dom"/>
</dbReference>
<dbReference type="Proteomes" id="UP000050795">
    <property type="component" value="Unassembled WGS sequence"/>
</dbReference>
<feature type="coiled-coil region" evidence="1">
    <location>
        <begin position="149"/>
        <end position="179"/>
    </location>
</feature>
<feature type="domain" description="BAR" evidence="2">
    <location>
        <begin position="22"/>
        <end position="245"/>
    </location>
</feature>
<evidence type="ECO:0000259" key="2">
    <source>
        <dbReference type="PROSITE" id="PS51021"/>
    </source>
</evidence>
<name>A0AA85JR24_TRIRE</name>
<dbReference type="WBParaSite" id="TREG1_35350.2">
    <property type="protein sequence ID" value="TREG1_35350.2"/>
    <property type="gene ID" value="TREG1_35350"/>
</dbReference>
<organism evidence="3 5">
    <name type="scientific">Trichobilharzia regenti</name>
    <name type="common">Nasal bird schistosome</name>
    <dbReference type="NCBI Taxonomy" id="157069"/>
    <lineage>
        <taxon>Eukaryota</taxon>
        <taxon>Metazoa</taxon>
        <taxon>Spiralia</taxon>
        <taxon>Lophotrochozoa</taxon>
        <taxon>Platyhelminthes</taxon>
        <taxon>Trematoda</taxon>
        <taxon>Digenea</taxon>
        <taxon>Strigeidida</taxon>
        <taxon>Schistosomatoidea</taxon>
        <taxon>Schistosomatidae</taxon>
        <taxon>Trichobilharzia</taxon>
    </lineage>
</organism>
<dbReference type="Pfam" id="PF03114">
    <property type="entry name" value="BAR"/>
    <property type="match status" value="1"/>
</dbReference>
<dbReference type="SUPFAM" id="SSF103657">
    <property type="entry name" value="BAR/IMD domain-like"/>
    <property type="match status" value="1"/>
</dbReference>
<keyword evidence="1" id="KW-0175">Coiled coil</keyword>
<evidence type="ECO:0000313" key="3">
    <source>
        <dbReference type="Proteomes" id="UP000050795"/>
    </source>
</evidence>
<dbReference type="PROSITE" id="PS51021">
    <property type="entry name" value="BAR"/>
    <property type="match status" value="1"/>
</dbReference>
<evidence type="ECO:0000256" key="1">
    <source>
        <dbReference type="SAM" id="Coils"/>
    </source>
</evidence>
<dbReference type="WBParaSite" id="TREG1_35350.1">
    <property type="protein sequence ID" value="TREG1_35350.1"/>
    <property type="gene ID" value="TREG1_35350"/>
</dbReference>
<sequence>MDVQNFQTNANTFFGRVIQMAEEAFSTAERTPFDAALDELIKEGEKRRKWAESLVAQTENMIQPNPALRVEDLILKNMDRKKIRISAGEQLGDSMNNIGDLLGARTPGGSALKTCAASQIKIGQAEQKLQETVTKDYIEWLRAYISNEAKIAKQERENLETARLDLDRLKTLHKRTKDDKQKDLARQLDESQLKFDRQCAATKRVLEESVAKFDSQKNQLEKLLQAQSDYFRTCMDAVNSALRDL</sequence>
<reference evidence="3" key="1">
    <citation type="submission" date="2022-06" db="EMBL/GenBank/DDBJ databases">
        <authorList>
            <person name="Berger JAMES D."/>
            <person name="Berger JAMES D."/>
        </authorList>
    </citation>
    <scope>NUCLEOTIDE SEQUENCE [LARGE SCALE GENOMIC DNA]</scope>
</reference>
<dbReference type="InterPro" id="IPR027267">
    <property type="entry name" value="AH/BAR_dom_sf"/>
</dbReference>
<accession>A0AA85JR24</accession>
<reference evidence="4 5" key="2">
    <citation type="submission" date="2023-11" db="UniProtKB">
        <authorList>
            <consortium name="WormBaseParasite"/>
        </authorList>
    </citation>
    <scope>IDENTIFICATION</scope>
</reference>
<keyword evidence="3" id="KW-1185">Reference proteome</keyword>
<protein>
    <recommendedName>
        <fullName evidence="2">BAR domain-containing protein</fullName>
    </recommendedName>
</protein>
<dbReference type="AlphaFoldDB" id="A0AA85JR24"/>
<dbReference type="GO" id="GO:0005737">
    <property type="term" value="C:cytoplasm"/>
    <property type="evidence" value="ECO:0007669"/>
    <property type="project" value="InterPro"/>
</dbReference>
<evidence type="ECO:0000313" key="5">
    <source>
        <dbReference type="WBParaSite" id="TREG1_35350.2"/>
    </source>
</evidence>
<evidence type="ECO:0000313" key="4">
    <source>
        <dbReference type="WBParaSite" id="TREG1_35350.1"/>
    </source>
</evidence>
<dbReference type="SMART" id="SM00721">
    <property type="entry name" value="BAR"/>
    <property type="match status" value="1"/>
</dbReference>
<proteinExistence type="predicted"/>
<dbReference type="Gene3D" id="1.20.1270.60">
    <property type="entry name" value="Arfaptin homology (AH) domain/BAR domain"/>
    <property type="match status" value="1"/>
</dbReference>